<name>A0A4Y8SC26_9SPHI</name>
<keyword evidence="1" id="KW-1133">Transmembrane helix</keyword>
<dbReference type="Proteomes" id="UP000297540">
    <property type="component" value="Unassembled WGS sequence"/>
</dbReference>
<sequence length="431" mass="49981">MKKPLDWIALSGLILSIGAFVQGWFSYLMPREQFLLLINGHYLFSISFFVILLLLAVWFIASVIFKVDRPKNKQEAAEILEISTKTASLCVIGIDQCMKLLNSGDLETIIKKYQENIRAYFEDLNYSVRNRIDLVVNENVLIEVQNAMQSQQGYSAVIRRIYNQLADLGKVEEFVKRQSMDANDEIKKYLLEELKQHDMVTYTQKLARDINEKIQSFKHRRRGKLFFWFNPELKHLKDANYEKQIAMVAALLIPVFLFAAKAHAKTAGGHTAMSLASIIGFFDHSDWSDYLDHGSQIHDHADNLHTAASGAHDMFQDHLHDTMLSEIGENIVYELGENVLLMIPYIGGVFLVLKIFRYARLFAKWANRGEELRKMREEIARELTSFLDSCRDKGVDEIELYCYDMVNAILSHFQELQKLSKQRMEWAERYV</sequence>
<keyword evidence="1" id="KW-0812">Transmembrane</keyword>
<dbReference type="RefSeq" id="WP_133232560.1">
    <property type="nucleotide sequence ID" value="NZ_SOZE01000017.1"/>
</dbReference>
<comment type="caution">
    <text evidence="2">The sequence shown here is derived from an EMBL/GenBank/DDBJ whole genome shotgun (WGS) entry which is preliminary data.</text>
</comment>
<reference evidence="2 3" key="1">
    <citation type="journal article" date="2017" name="Int. J. Syst. Evol. Microbiol.">
        <title>Mucilaginibacterpsychrotolerans sp. nov., isolated from peatlands.</title>
        <authorList>
            <person name="Deng Y."/>
            <person name="Shen L."/>
            <person name="Xu B."/>
            <person name="Liu Y."/>
            <person name="Gu Z."/>
            <person name="Liu H."/>
            <person name="Zhou Y."/>
        </authorList>
    </citation>
    <scope>NUCLEOTIDE SEQUENCE [LARGE SCALE GENOMIC DNA]</scope>
    <source>
        <strain evidence="2 3">NH7-4</strain>
    </source>
</reference>
<feature type="transmembrane region" description="Helical" evidence="1">
    <location>
        <begin position="339"/>
        <end position="356"/>
    </location>
</feature>
<feature type="transmembrane region" description="Helical" evidence="1">
    <location>
        <begin position="7"/>
        <end position="29"/>
    </location>
</feature>
<proteinExistence type="predicted"/>
<feature type="transmembrane region" description="Helical" evidence="1">
    <location>
        <begin position="41"/>
        <end position="65"/>
    </location>
</feature>
<evidence type="ECO:0000313" key="2">
    <source>
        <dbReference type="EMBL" id="TFF36175.1"/>
    </source>
</evidence>
<protein>
    <submittedName>
        <fullName evidence="2">Uncharacterized protein</fullName>
    </submittedName>
</protein>
<accession>A0A4Y8SC26</accession>
<keyword evidence="1" id="KW-0472">Membrane</keyword>
<evidence type="ECO:0000313" key="3">
    <source>
        <dbReference type="Proteomes" id="UP000297540"/>
    </source>
</evidence>
<dbReference type="AlphaFoldDB" id="A0A4Y8SC26"/>
<feature type="transmembrane region" description="Helical" evidence="1">
    <location>
        <begin position="245"/>
        <end position="264"/>
    </location>
</feature>
<organism evidence="2 3">
    <name type="scientific">Mucilaginibacter psychrotolerans</name>
    <dbReference type="NCBI Taxonomy" id="1524096"/>
    <lineage>
        <taxon>Bacteria</taxon>
        <taxon>Pseudomonadati</taxon>
        <taxon>Bacteroidota</taxon>
        <taxon>Sphingobacteriia</taxon>
        <taxon>Sphingobacteriales</taxon>
        <taxon>Sphingobacteriaceae</taxon>
        <taxon>Mucilaginibacter</taxon>
    </lineage>
</organism>
<evidence type="ECO:0000256" key="1">
    <source>
        <dbReference type="SAM" id="Phobius"/>
    </source>
</evidence>
<dbReference type="EMBL" id="SOZE01000017">
    <property type="protein sequence ID" value="TFF36175.1"/>
    <property type="molecule type" value="Genomic_DNA"/>
</dbReference>
<gene>
    <name evidence="2" type="ORF">E2R66_16670</name>
</gene>
<keyword evidence="3" id="KW-1185">Reference proteome</keyword>